<evidence type="ECO:0000256" key="2">
    <source>
        <dbReference type="ARBA" id="ARBA00022692"/>
    </source>
</evidence>
<feature type="transmembrane region" description="Helical" evidence="5">
    <location>
        <begin position="281"/>
        <end position="302"/>
    </location>
</feature>
<dbReference type="PANTHER" id="PTHR10846">
    <property type="entry name" value="SODIUM/POTASSIUM/CALCIUM EXCHANGER"/>
    <property type="match status" value="1"/>
</dbReference>
<feature type="transmembrane region" description="Helical" evidence="5">
    <location>
        <begin position="6"/>
        <end position="23"/>
    </location>
</feature>
<comment type="subcellular location">
    <subcellularLocation>
        <location evidence="1">Membrane</location>
        <topology evidence="1">Multi-pass membrane protein</topology>
    </subcellularLocation>
</comment>
<dbReference type="Pfam" id="PF01699">
    <property type="entry name" value="Na_Ca_ex"/>
    <property type="match status" value="2"/>
</dbReference>
<gene>
    <name evidence="7" type="ORF">GM661_12510</name>
</gene>
<evidence type="ECO:0000256" key="5">
    <source>
        <dbReference type="SAM" id="Phobius"/>
    </source>
</evidence>
<dbReference type="GO" id="GO:0006874">
    <property type="term" value="P:intracellular calcium ion homeostasis"/>
    <property type="evidence" value="ECO:0007669"/>
    <property type="project" value="TreeGrafter"/>
</dbReference>
<dbReference type="GO" id="GO:0005262">
    <property type="term" value="F:calcium channel activity"/>
    <property type="evidence" value="ECO:0007669"/>
    <property type="project" value="TreeGrafter"/>
</dbReference>
<keyword evidence="2 5" id="KW-0812">Transmembrane</keyword>
<dbReference type="AlphaFoldDB" id="A0A8A7KG98"/>
<organism evidence="7 8">
    <name type="scientific">Iocasia fonsfrigidae</name>
    <dbReference type="NCBI Taxonomy" id="2682810"/>
    <lineage>
        <taxon>Bacteria</taxon>
        <taxon>Bacillati</taxon>
        <taxon>Bacillota</taxon>
        <taxon>Clostridia</taxon>
        <taxon>Halanaerobiales</taxon>
        <taxon>Halanaerobiaceae</taxon>
        <taxon>Iocasia</taxon>
    </lineage>
</organism>
<feature type="domain" description="Sodium/calcium exchanger membrane region" evidence="6">
    <location>
        <begin position="182"/>
        <end position="330"/>
    </location>
</feature>
<feature type="transmembrane region" description="Helical" evidence="5">
    <location>
        <begin position="251"/>
        <end position="269"/>
    </location>
</feature>
<name>A0A8A7KG98_9FIRM</name>
<feature type="transmembrane region" description="Helical" evidence="5">
    <location>
        <begin position="217"/>
        <end position="239"/>
    </location>
</feature>
<keyword evidence="3 5" id="KW-1133">Transmembrane helix</keyword>
<feature type="domain" description="Sodium/calcium exchanger membrane region" evidence="6">
    <location>
        <begin position="5"/>
        <end position="151"/>
    </location>
</feature>
<sequence>MFYLWLKFIIIAGLIIISGTYLSKFGDIIAEKTGLGQALIGGILLALATSLPELVTSITSSLVAVPDIAIGNVFGSNTFNLMILAIADLLHGQGPLMLKVKYSHILSGLLGILLSGIVAFSIMVYHFTSFNFTISSIGLESIIIVFTYLLGVKLIFRYDKKNPLDKDEMEKELYGHIKLKKALIGFSLSAVVIIFAGIQLTLTGDKISTVTGIDKTFIGSILIAAATSLPELVATIAAIRINAYNMAIGNVFGSNIFNMIIVFFADLFYTKAPVLSAVSVLHIITALIGLIMSAIALIGLFYRSKRTVFSIGWDTLFISIVYFLGVYLLFHLGINI</sequence>
<dbReference type="GO" id="GO:0005886">
    <property type="term" value="C:plasma membrane"/>
    <property type="evidence" value="ECO:0007669"/>
    <property type="project" value="TreeGrafter"/>
</dbReference>
<dbReference type="Gene3D" id="1.20.1420.30">
    <property type="entry name" value="NCX, central ion-binding region"/>
    <property type="match status" value="1"/>
</dbReference>
<evidence type="ECO:0000259" key="6">
    <source>
        <dbReference type="Pfam" id="PF01699"/>
    </source>
</evidence>
<reference evidence="7" key="1">
    <citation type="submission" date="2019-12" db="EMBL/GenBank/DDBJ databases">
        <authorList>
            <person name="zhang j."/>
            <person name="sun C.M."/>
        </authorList>
    </citation>
    <scope>NUCLEOTIDE SEQUENCE</scope>
    <source>
        <strain evidence="7">NS-1</strain>
    </source>
</reference>
<dbReference type="Proteomes" id="UP000665020">
    <property type="component" value="Chromosome"/>
</dbReference>
<dbReference type="EMBL" id="CP046640">
    <property type="protein sequence ID" value="QTL98728.1"/>
    <property type="molecule type" value="Genomic_DNA"/>
</dbReference>
<dbReference type="InterPro" id="IPR044880">
    <property type="entry name" value="NCX_ion-bd_dom_sf"/>
</dbReference>
<evidence type="ECO:0000256" key="4">
    <source>
        <dbReference type="ARBA" id="ARBA00023136"/>
    </source>
</evidence>
<feature type="transmembrane region" description="Helical" evidence="5">
    <location>
        <begin position="137"/>
        <end position="156"/>
    </location>
</feature>
<dbReference type="PANTHER" id="PTHR10846:SF8">
    <property type="entry name" value="INNER MEMBRANE PROTEIN YRBG"/>
    <property type="match status" value="1"/>
</dbReference>
<evidence type="ECO:0000256" key="1">
    <source>
        <dbReference type="ARBA" id="ARBA00004141"/>
    </source>
</evidence>
<evidence type="ECO:0000256" key="3">
    <source>
        <dbReference type="ARBA" id="ARBA00022989"/>
    </source>
</evidence>
<evidence type="ECO:0000313" key="8">
    <source>
        <dbReference type="Proteomes" id="UP000665020"/>
    </source>
</evidence>
<feature type="transmembrane region" description="Helical" evidence="5">
    <location>
        <begin position="102"/>
        <end position="125"/>
    </location>
</feature>
<dbReference type="KEGG" id="ifn:GM661_12510"/>
<keyword evidence="8" id="KW-1185">Reference proteome</keyword>
<proteinExistence type="predicted"/>
<dbReference type="GO" id="GO:0008273">
    <property type="term" value="F:calcium, potassium:sodium antiporter activity"/>
    <property type="evidence" value="ECO:0007669"/>
    <property type="project" value="TreeGrafter"/>
</dbReference>
<keyword evidence="4 5" id="KW-0472">Membrane</keyword>
<evidence type="ECO:0000313" key="7">
    <source>
        <dbReference type="EMBL" id="QTL98728.1"/>
    </source>
</evidence>
<protein>
    <submittedName>
        <fullName evidence="7">Sodium:calcium antiporter</fullName>
    </submittedName>
</protein>
<dbReference type="InterPro" id="IPR004481">
    <property type="entry name" value="K/Na/Ca-exchanger"/>
</dbReference>
<feature type="transmembrane region" description="Helical" evidence="5">
    <location>
        <begin position="68"/>
        <end position="90"/>
    </location>
</feature>
<accession>A0A8A7KG98</accession>
<dbReference type="InterPro" id="IPR004837">
    <property type="entry name" value="NaCa_Exmemb"/>
</dbReference>
<feature type="transmembrane region" description="Helical" evidence="5">
    <location>
        <begin position="314"/>
        <end position="334"/>
    </location>
</feature>
<feature type="transmembrane region" description="Helical" evidence="5">
    <location>
        <begin position="182"/>
        <end position="202"/>
    </location>
</feature>
<feature type="transmembrane region" description="Helical" evidence="5">
    <location>
        <begin position="35"/>
        <end position="56"/>
    </location>
</feature>